<keyword evidence="1" id="KW-1133">Transmembrane helix</keyword>
<organism evidence="2 3">
    <name type="scientific">Pseudoalteromonas rubra</name>
    <dbReference type="NCBI Taxonomy" id="43658"/>
    <lineage>
        <taxon>Bacteria</taxon>
        <taxon>Pseudomonadati</taxon>
        <taxon>Pseudomonadota</taxon>
        <taxon>Gammaproteobacteria</taxon>
        <taxon>Alteromonadales</taxon>
        <taxon>Pseudoalteromonadaceae</taxon>
        <taxon>Pseudoalteromonas</taxon>
    </lineage>
</organism>
<keyword evidence="1" id="KW-0472">Membrane</keyword>
<feature type="transmembrane region" description="Helical" evidence="1">
    <location>
        <begin position="15"/>
        <end position="33"/>
    </location>
</feature>
<dbReference type="Proteomes" id="UP000306719">
    <property type="component" value="Unassembled WGS sequence"/>
</dbReference>
<protein>
    <recommendedName>
        <fullName evidence="4">Phosphatidate cytidylyltransferase</fullName>
    </recommendedName>
</protein>
<evidence type="ECO:0000313" key="3">
    <source>
        <dbReference type="Proteomes" id="UP000306719"/>
    </source>
</evidence>
<dbReference type="AlphaFoldDB" id="A0A5S3X236"/>
<dbReference type="EMBL" id="PNCJ01000011">
    <property type="protein sequence ID" value="TMP38129.1"/>
    <property type="molecule type" value="Genomic_DNA"/>
</dbReference>
<sequence length="74" mass="8591">MLVVFVFFIHSKQPVWAWVTGVVFIVFSAEHLYNFVSRTRILRLNRLSGSKTQSVLALLLPLLALWMLYHVFGI</sequence>
<evidence type="ECO:0000313" key="2">
    <source>
        <dbReference type="EMBL" id="TMP38129.1"/>
    </source>
</evidence>
<reference evidence="2 3" key="1">
    <citation type="submission" date="2018-01" db="EMBL/GenBank/DDBJ databases">
        <authorList>
            <person name="Paulsen S."/>
            <person name="Gram L.K."/>
        </authorList>
    </citation>
    <scope>NUCLEOTIDE SEQUENCE [LARGE SCALE GENOMIC DNA]</scope>
    <source>
        <strain evidence="2 3">S2599</strain>
    </source>
</reference>
<gene>
    <name evidence="2" type="ORF">CWB98_07365</name>
</gene>
<evidence type="ECO:0008006" key="4">
    <source>
        <dbReference type="Google" id="ProtNLM"/>
    </source>
</evidence>
<proteinExistence type="predicted"/>
<comment type="caution">
    <text evidence="2">The sequence shown here is derived from an EMBL/GenBank/DDBJ whole genome shotgun (WGS) entry which is preliminary data.</text>
</comment>
<accession>A0A5S3X236</accession>
<evidence type="ECO:0000256" key="1">
    <source>
        <dbReference type="SAM" id="Phobius"/>
    </source>
</evidence>
<name>A0A5S3X236_9GAMM</name>
<reference evidence="3" key="2">
    <citation type="submission" date="2019-06" db="EMBL/GenBank/DDBJ databases">
        <title>Co-occurence of chitin degradation, pigmentation and bioactivity in marine Pseudoalteromonas.</title>
        <authorList>
            <person name="Sonnenschein E.C."/>
            <person name="Bech P.K."/>
        </authorList>
    </citation>
    <scope>NUCLEOTIDE SEQUENCE [LARGE SCALE GENOMIC DNA]</scope>
    <source>
        <strain evidence="3">S2599</strain>
    </source>
</reference>
<keyword evidence="1" id="KW-0812">Transmembrane</keyword>
<feature type="transmembrane region" description="Helical" evidence="1">
    <location>
        <begin position="54"/>
        <end position="72"/>
    </location>
</feature>